<comment type="caution">
    <text evidence="3">The sequence shown here is derived from an EMBL/GenBank/DDBJ whole genome shotgun (WGS) entry which is preliminary data.</text>
</comment>
<dbReference type="Proteomes" id="UP000078396">
    <property type="component" value="Unassembled WGS sequence"/>
</dbReference>
<dbReference type="AlphaFoldDB" id="A0A178LUE8"/>
<dbReference type="InterPro" id="IPR011251">
    <property type="entry name" value="Luciferase-like_dom"/>
</dbReference>
<dbReference type="PANTHER" id="PTHR43244">
    <property type="match status" value="1"/>
</dbReference>
<dbReference type="SUPFAM" id="SSF51679">
    <property type="entry name" value="Bacterial luciferase-like"/>
    <property type="match status" value="1"/>
</dbReference>
<dbReference type="InterPro" id="IPR050564">
    <property type="entry name" value="F420-G6PD/mer"/>
</dbReference>
<evidence type="ECO:0000313" key="3">
    <source>
        <dbReference type="EMBL" id="OAN37815.1"/>
    </source>
</evidence>
<proteinExistence type="predicted"/>
<accession>A0A178LUE8</accession>
<dbReference type="CDD" id="cd01097">
    <property type="entry name" value="Tetrahydromethanopterin_reductase"/>
    <property type="match status" value="1"/>
</dbReference>
<protein>
    <recommendedName>
        <fullName evidence="2">Luciferase-like domain-containing protein</fullName>
    </recommendedName>
</protein>
<evidence type="ECO:0000259" key="2">
    <source>
        <dbReference type="Pfam" id="PF00296"/>
    </source>
</evidence>
<dbReference type="GO" id="GO:0016705">
    <property type="term" value="F:oxidoreductase activity, acting on paired donors, with incorporation or reduction of molecular oxygen"/>
    <property type="evidence" value="ECO:0007669"/>
    <property type="project" value="InterPro"/>
</dbReference>
<dbReference type="NCBIfam" id="TIGR03564">
    <property type="entry name" value="F420_MSMEG_4879"/>
    <property type="match status" value="1"/>
</dbReference>
<reference evidence="3 4" key="1">
    <citation type="submission" date="2016-04" db="EMBL/GenBank/DDBJ databases">
        <title>Draft Genome Sequences of Staphylococcus capitis Strain H36, S. capitis Strain H65, S. cohnii Strain H62, S. hominis Strain H69, Mycobacterium iranicum Strain H39, Plantibacter sp. Strain H53, Pseudomonas oryzihabitans Strain H72, and Microbacterium sp. Strain H83, isolated from residential settings.</title>
        <authorList>
            <person name="Lymperopoulou D."/>
            <person name="Adams R.I."/>
            <person name="Lindow S."/>
            <person name="Coil D.A."/>
            <person name="Jospin G."/>
            <person name="Eisen J.A."/>
        </authorList>
    </citation>
    <scope>NUCLEOTIDE SEQUENCE [LARGE SCALE GENOMIC DNA]</scope>
    <source>
        <strain evidence="3 4">H39</strain>
    </source>
</reference>
<organism evidence="3 4">
    <name type="scientific">Mycolicibacterium iranicum</name>
    <name type="common">Mycobacterium iranicum</name>
    <dbReference type="NCBI Taxonomy" id="912594"/>
    <lineage>
        <taxon>Bacteria</taxon>
        <taxon>Bacillati</taxon>
        <taxon>Actinomycetota</taxon>
        <taxon>Actinomycetes</taxon>
        <taxon>Mycobacteriales</taxon>
        <taxon>Mycobacteriaceae</taxon>
        <taxon>Mycolicibacterium</taxon>
    </lineage>
</organism>
<dbReference type="RefSeq" id="WP_064282247.1">
    <property type="nucleotide sequence ID" value="NZ_LWCS01000024.1"/>
</dbReference>
<dbReference type="InterPro" id="IPR019910">
    <property type="entry name" value="Lucif-like_OxRdtase_MSMEG_4879"/>
</dbReference>
<keyword evidence="1" id="KW-0560">Oxidoreductase</keyword>
<gene>
    <name evidence="3" type="ORF">A4X20_20815</name>
</gene>
<dbReference type="PANTHER" id="PTHR43244:SF1">
    <property type="entry name" value="5,10-METHYLENETETRAHYDROMETHANOPTERIN REDUCTASE"/>
    <property type="match status" value="1"/>
</dbReference>
<name>A0A178LUE8_MYCIR</name>
<dbReference type="Pfam" id="PF00296">
    <property type="entry name" value="Bac_luciferase"/>
    <property type="match status" value="1"/>
</dbReference>
<dbReference type="Gene3D" id="3.20.20.30">
    <property type="entry name" value="Luciferase-like domain"/>
    <property type="match status" value="1"/>
</dbReference>
<evidence type="ECO:0000256" key="1">
    <source>
        <dbReference type="ARBA" id="ARBA00023002"/>
    </source>
</evidence>
<feature type="domain" description="Luciferase-like" evidence="2">
    <location>
        <begin position="21"/>
        <end position="282"/>
    </location>
</feature>
<dbReference type="OrthoDB" id="7054907at2"/>
<sequence>MNVTLTVVPPPDVGFDGLIDGIADAAASGFPRAWVPQLPPVIEMAGWDALTGLAVAGSRAPGIELGSAVAVAYGQHPFVLARQALTVAAATRGRFILGLGVSHKFVVTDALGYSYGSPVAYLREYLEVLAPALAGEPVDHHGPRITAVGQLNFPVEAPQIVLAALGPKMLDLAARLAGGVLTAWTGPKVVENAIIPQLTAVAEEAGRPVPQVIVGLPVAITDDAAATRAEVNSTFSVAGELPRYRAMVEKEGVASIADLCLIGDEAEVARGLKRFADLGVDEFSAVPVGDEAARGRTVAALRQIALASGLNPRRTSCPAVASLQ</sequence>
<dbReference type="EMBL" id="LWCS01000024">
    <property type="protein sequence ID" value="OAN37815.1"/>
    <property type="molecule type" value="Genomic_DNA"/>
</dbReference>
<dbReference type="InterPro" id="IPR036661">
    <property type="entry name" value="Luciferase-like_sf"/>
</dbReference>
<evidence type="ECO:0000313" key="4">
    <source>
        <dbReference type="Proteomes" id="UP000078396"/>
    </source>
</evidence>